<evidence type="ECO:0000256" key="2">
    <source>
        <dbReference type="SAM" id="Phobius"/>
    </source>
</evidence>
<reference evidence="4 5" key="1">
    <citation type="journal article" date="2018" name="PLoS Genet.">
        <title>Population sequencing reveals clonal diversity and ancestral inbreeding in the grapevine cultivar Chardonnay.</title>
        <authorList>
            <person name="Roach M.J."/>
            <person name="Johnson D.L."/>
            <person name="Bohlmann J."/>
            <person name="van Vuuren H.J."/>
            <person name="Jones S.J."/>
            <person name="Pretorius I.S."/>
            <person name="Schmidt S.A."/>
            <person name="Borneman A.R."/>
        </authorList>
    </citation>
    <scope>NUCLEOTIDE SEQUENCE [LARGE SCALE GENOMIC DNA]</scope>
    <source>
        <strain evidence="5">cv. Chardonnay</strain>
        <tissue evidence="4">Leaf</tissue>
    </source>
</reference>
<evidence type="ECO:0000256" key="1">
    <source>
        <dbReference type="SAM" id="MobiDB-lite"/>
    </source>
</evidence>
<keyword evidence="2" id="KW-0472">Membrane</keyword>
<dbReference type="Proteomes" id="UP000288805">
    <property type="component" value="Unassembled WGS sequence"/>
</dbReference>
<evidence type="ECO:0000313" key="4">
    <source>
        <dbReference type="EMBL" id="RVW60005.1"/>
    </source>
</evidence>
<dbReference type="AlphaFoldDB" id="A0A438FJ23"/>
<proteinExistence type="predicted"/>
<name>A0A438FJ23_VITVI</name>
<dbReference type="EMBL" id="QGNW01000872">
    <property type="protein sequence ID" value="RVW60005.1"/>
    <property type="molecule type" value="Genomic_DNA"/>
</dbReference>
<feature type="compositionally biased region" description="Gly residues" evidence="1">
    <location>
        <begin position="176"/>
        <end position="189"/>
    </location>
</feature>
<keyword evidence="2" id="KW-1133">Transmembrane helix</keyword>
<dbReference type="PANTHER" id="PTHR37702:SF9">
    <property type="entry name" value="PROLINE-RICH FAMILY PROTEIN"/>
    <property type="match status" value="1"/>
</dbReference>
<organism evidence="4 5">
    <name type="scientific">Vitis vinifera</name>
    <name type="common">Grape</name>
    <dbReference type="NCBI Taxonomy" id="29760"/>
    <lineage>
        <taxon>Eukaryota</taxon>
        <taxon>Viridiplantae</taxon>
        <taxon>Streptophyta</taxon>
        <taxon>Embryophyta</taxon>
        <taxon>Tracheophyta</taxon>
        <taxon>Spermatophyta</taxon>
        <taxon>Magnoliopsida</taxon>
        <taxon>eudicotyledons</taxon>
        <taxon>Gunneridae</taxon>
        <taxon>Pentapetalae</taxon>
        <taxon>rosids</taxon>
        <taxon>Vitales</taxon>
        <taxon>Vitaceae</taxon>
        <taxon>Viteae</taxon>
        <taxon>Vitis</taxon>
    </lineage>
</organism>
<keyword evidence="3" id="KW-0732">Signal</keyword>
<accession>A0A438FJ23</accession>
<sequence>MERPSTHLHSSPLILLPLLSSSSSLSLSPVHSPSQSPFLLLDCPSSHLSKYYLPVSAIEMATPQPLFTLFFPFLFVFISSIIFSVATTTISTMSKGQISCTMCSECSNPCQPIPPALPPSPPPPPPTILCPPPPAPPPPPPSSPVSDCPPPPSSPVSDCPPPPDSLQFPPPLPPIGGSGSGGGGGGGGWYPPNLSTPDPILPYFPFYYYCPPPPSLSNSAHFKNHPIVSSIFLSLSFFYLF</sequence>
<evidence type="ECO:0008006" key="6">
    <source>
        <dbReference type="Google" id="ProtNLM"/>
    </source>
</evidence>
<feature type="signal peptide" evidence="3">
    <location>
        <begin position="1"/>
        <end position="24"/>
    </location>
</feature>
<feature type="transmembrane region" description="Helical" evidence="2">
    <location>
        <begin position="66"/>
        <end position="86"/>
    </location>
</feature>
<feature type="region of interest" description="Disordered" evidence="1">
    <location>
        <begin position="117"/>
        <end position="191"/>
    </location>
</feature>
<evidence type="ECO:0000256" key="3">
    <source>
        <dbReference type="SAM" id="SignalP"/>
    </source>
</evidence>
<gene>
    <name evidence="4" type="ORF">CK203_083436</name>
</gene>
<feature type="compositionally biased region" description="Pro residues" evidence="1">
    <location>
        <begin position="117"/>
        <end position="174"/>
    </location>
</feature>
<keyword evidence="2" id="KW-0812">Transmembrane</keyword>
<evidence type="ECO:0000313" key="5">
    <source>
        <dbReference type="Proteomes" id="UP000288805"/>
    </source>
</evidence>
<comment type="caution">
    <text evidence="4">The sequence shown here is derived from an EMBL/GenBank/DDBJ whole genome shotgun (WGS) entry which is preliminary data.</text>
</comment>
<dbReference type="PANTHER" id="PTHR37702">
    <property type="entry name" value="PROLINE-RICH FAMILY PROTEIN"/>
    <property type="match status" value="1"/>
</dbReference>
<protein>
    <recommendedName>
        <fullName evidence="6">Leucine-rich repeat extensin-like protein 3</fullName>
    </recommendedName>
</protein>
<feature type="chain" id="PRO_5019284257" description="Leucine-rich repeat extensin-like protein 3" evidence="3">
    <location>
        <begin position="25"/>
        <end position="241"/>
    </location>
</feature>